<keyword evidence="2" id="KW-1185">Reference proteome</keyword>
<evidence type="ECO:0000313" key="2">
    <source>
        <dbReference type="Proteomes" id="UP001153269"/>
    </source>
</evidence>
<gene>
    <name evidence="1" type="ORF">PLEPLA_LOCUS14201</name>
</gene>
<evidence type="ECO:0000313" key="1">
    <source>
        <dbReference type="EMBL" id="CAB1426266.1"/>
    </source>
</evidence>
<accession>A0A9N7U9C5</accession>
<dbReference type="Proteomes" id="UP001153269">
    <property type="component" value="Unassembled WGS sequence"/>
</dbReference>
<sequence length="169" mass="18725">MRLRQQIQLGTPGEPAQVQHVGSLPDYDSVTGSPLSPWVIGQETVGTQIGFAHRCSACGACRLALIQCCQLLILHTTGEDVIGSLTYMKLQRVTHTANKNQIFEAILLLQPFMEPIVKADICYSVLTVQTHGNGFAALEHPLRAPRRAFRATLIFLTIHRHVFEPMDSH</sequence>
<protein>
    <submittedName>
        <fullName evidence="1">Uncharacterized protein</fullName>
    </submittedName>
</protein>
<reference evidence="1" key="1">
    <citation type="submission" date="2020-03" db="EMBL/GenBank/DDBJ databases">
        <authorList>
            <person name="Weist P."/>
        </authorList>
    </citation>
    <scope>NUCLEOTIDE SEQUENCE</scope>
</reference>
<organism evidence="1 2">
    <name type="scientific">Pleuronectes platessa</name>
    <name type="common">European plaice</name>
    <dbReference type="NCBI Taxonomy" id="8262"/>
    <lineage>
        <taxon>Eukaryota</taxon>
        <taxon>Metazoa</taxon>
        <taxon>Chordata</taxon>
        <taxon>Craniata</taxon>
        <taxon>Vertebrata</taxon>
        <taxon>Euteleostomi</taxon>
        <taxon>Actinopterygii</taxon>
        <taxon>Neopterygii</taxon>
        <taxon>Teleostei</taxon>
        <taxon>Neoteleostei</taxon>
        <taxon>Acanthomorphata</taxon>
        <taxon>Carangaria</taxon>
        <taxon>Pleuronectiformes</taxon>
        <taxon>Pleuronectoidei</taxon>
        <taxon>Pleuronectidae</taxon>
        <taxon>Pleuronectes</taxon>
    </lineage>
</organism>
<dbReference type="EMBL" id="CADEAL010000873">
    <property type="protein sequence ID" value="CAB1426266.1"/>
    <property type="molecule type" value="Genomic_DNA"/>
</dbReference>
<comment type="caution">
    <text evidence="1">The sequence shown here is derived from an EMBL/GenBank/DDBJ whole genome shotgun (WGS) entry which is preliminary data.</text>
</comment>
<name>A0A9N7U9C5_PLEPL</name>
<dbReference type="AlphaFoldDB" id="A0A9N7U9C5"/>
<proteinExistence type="predicted"/>